<evidence type="ECO:0000256" key="2">
    <source>
        <dbReference type="ARBA" id="ARBA00011643"/>
    </source>
</evidence>
<dbReference type="Pfam" id="PF02812">
    <property type="entry name" value="ELFV_dehydrog_N"/>
    <property type="match status" value="1"/>
</dbReference>
<comment type="similarity">
    <text evidence="1 4 5">Belongs to the Glu/Leu/Phe/Val dehydrogenases family.</text>
</comment>
<evidence type="ECO:0000256" key="1">
    <source>
        <dbReference type="ARBA" id="ARBA00006382"/>
    </source>
</evidence>
<dbReference type="InterPro" id="IPR046346">
    <property type="entry name" value="Aminoacid_DH-like_N_sf"/>
</dbReference>
<dbReference type="Proteomes" id="UP001016761">
    <property type="component" value="Unassembled WGS sequence"/>
</dbReference>
<dbReference type="InterPro" id="IPR006097">
    <property type="entry name" value="Glu/Leu/Phe/Val/Trp_DH_dimer"/>
</dbReference>
<dbReference type="RefSeq" id="WP_174680592.1">
    <property type="nucleotide sequence ID" value="NZ_JABUQZ010000001.1"/>
</dbReference>
<dbReference type="InterPro" id="IPR014362">
    <property type="entry name" value="Glu_DH"/>
</dbReference>
<evidence type="ECO:0000313" key="10">
    <source>
        <dbReference type="Proteomes" id="UP001016761"/>
    </source>
</evidence>
<name>A0A8J8GNI9_9EURY</name>
<dbReference type="PANTHER" id="PTHR11606">
    <property type="entry name" value="GLUTAMATE DEHYDROGENASE"/>
    <property type="match status" value="1"/>
</dbReference>
<evidence type="ECO:0000256" key="5">
    <source>
        <dbReference type="RuleBase" id="RU004417"/>
    </source>
</evidence>
<evidence type="ECO:0000313" key="8">
    <source>
        <dbReference type="EMBL" id="NUC72694.1"/>
    </source>
</evidence>
<evidence type="ECO:0000256" key="3">
    <source>
        <dbReference type="ARBA" id="ARBA00023002"/>
    </source>
</evidence>
<dbReference type="Gene3D" id="3.40.50.10860">
    <property type="entry name" value="Leucine Dehydrogenase, chain A, domain 1"/>
    <property type="match status" value="1"/>
</dbReference>
<protein>
    <recommendedName>
        <fullName evidence="4">Glutamate dehydrogenase</fullName>
    </recommendedName>
</protein>
<dbReference type="SUPFAM" id="SSF53223">
    <property type="entry name" value="Aminoacid dehydrogenase-like, N-terminal domain"/>
    <property type="match status" value="1"/>
</dbReference>
<dbReference type="GO" id="GO:0004352">
    <property type="term" value="F:glutamate dehydrogenase (NAD+) activity"/>
    <property type="evidence" value="ECO:0007669"/>
    <property type="project" value="TreeGrafter"/>
</dbReference>
<reference evidence="7 10" key="1">
    <citation type="submission" date="2020-06" db="EMBL/GenBank/DDBJ databases">
        <title>Haloterrigena sp. nov., an extremely halophilic archaeon isolated from a saline sediment.</title>
        <authorList>
            <person name="Liu B.-B."/>
        </authorList>
    </citation>
    <scope>NUCLEOTIDE SEQUENCE</scope>
    <source>
        <strain evidence="7">SYSU A121-1</strain>
        <strain evidence="8 10">SYSU A558-1</strain>
    </source>
</reference>
<evidence type="ECO:0000256" key="4">
    <source>
        <dbReference type="PIRNR" id="PIRNR000185"/>
    </source>
</evidence>
<dbReference type="InterPro" id="IPR036291">
    <property type="entry name" value="NAD(P)-bd_dom_sf"/>
</dbReference>
<dbReference type="Proteomes" id="UP000728647">
    <property type="component" value="Unassembled WGS sequence"/>
</dbReference>
<dbReference type="AlphaFoldDB" id="A0A8J8GNI9"/>
<keyword evidence="3 4" id="KW-0560">Oxidoreductase</keyword>
<evidence type="ECO:0000259" key="6">
    <source>
        <dbReference type="SMART" id="SM00839"/>
    </source>
</evidence>
<dbReference type="InterPro" id="IPR006095">
    <property type="entry name" value="Glu/Leu/Phe/Val/Trp_DH"/>
</dbReference>
<dbReference type="GO" id="GO:0006538">
    <property type="term" value="P:L-glutamate catabolic process"/>
    <property type="evidence" value="ECO:0007669"/>
    <property type="project" value="TreeGrafter"/>
</dbReference>
<comment type="subunit">
    <text evidence="2">Homohexamer.</text>
</comment>
<dbReference type="PANTHER" id="PTHR11606:SF13">
    <property type="entry name" value="GLUTAMATE DEHYDROGENASE 1, MITOCHONDRIAL"/>
    <property type="match status" value="1"/>
</dbReference>
<organism evidence="7 9">
    <name type="scientific">Haloterrigena gelatinilytica</name>
    <dbReference type="NCBI Taxonomy" id="2741724"/>
    <lineage>
        <taxon>Archaea</taxon>
        <taxon>Methanobacteriati</taxon>
        <taxon>Methanobacteriota</taxon>
        <taxon>Stenosarchaea group</taxon>
        <taxon>Halobacteria</taxon>
        <taxon>Halobacteriales</taxon>
        <taxon>Natrialbaceae</taxon>
        <taxon>Haloterrigena</taxon>
    </lineage>
</organism>
<comment type="caution">
    <text evidence="7">The sequence shown here is derived from an EMBL/GenBank/DDBJ whole genome shotgun (WGS) entry which is preliminary data.</text>
</comment>
<dbReference type="EMBL" id="JABUQZ010000001">
    <property type="protein sequence ID" value="NUC72694.1"/>
    <property type="molecule type" value="Genomic_DNA"/>
</dbReference>
<feature type="domain" description="Glutamate/phenylalanine/leucine/valine/L-tryptophan dehydrogenase C-terminal" evidence="6">
    <location>
        <begin position="195"/>
        <end position="426"/>
    </location>
</feature>
<accession>A0A8J8GNI9</accession>
<dbReference type="Pfam" id="PF00208">
    <property type="entry name" value="ELFV_dehydrog"/>
    <property type="match status" value="1"/>
</dbReference>
<keyword evidence="10" id="KW-1185">Reference proteome</keyword>
<dbReference type="PRINTS" id="PR00082">
    <property type="entry name" value="GLFDHDRGNASE"/>
</dbReference>
<evidence type="ECO:0000313" key="9">
    <source>
        <dbReference type="Proteomes" id="UP000728647"/>
    </source>
</evidence>
<dbReference type="PIRSF" id="PIRSF000185">
    <property type="entry name" value="Glu_DH"/>
    <property type="match status" value="1"/>
</dbReference>
<dbReference type="OrthoDB" id="169549at2157"/>
<dbReference type="SUPFAM" id="SSF51735">
    <property type="entry name" value="NAD(P)-binding Rossmann-fold domains"/>
    <property type="match status" value="1"/>
</dbReference>
<evidence type="ECO:0000313" key="7">
    <source>
        <dbReference type="EMBL" id="NUB91569.1"/>
    </source>
</evidence>
<sequence>MTAFHDTDDETTRTDPDLAAPWAYATAATRRLGVPDGIEQRLLHPRQRERISVPFERDDGTIDVCEGYRVRHDSVRGSVLGPHRYYPALNGDDCAGLAAATTVSAAIADLPFGGAAGGIAVDPTALSRDERSRLTRSYARRIAGVDRGDDVLVPEVGTDRRTMARFADAVADDVDAPRTAAVAGKPPAIGGLREIDRAGGHGLAHVTREVLETDRDRPLTDATIAIYGTAACGVAAARLLEFRGGSVVAMSSDRVGLVAPDDGSGLDTDLVPSYLERPGALAEYDDGTVTGTENVLECDADALVLAAPATTITADNADGIRADLVVEGTVGAVTPDGQRALEERGIDVVPAVLATAGRPIAAHLEWIRTVGRDRMSDARVTNEFAYALTDAVDDVRDRRERCDLSWRAAAYSVGLSRVAAAHEVIR</sequence>
<dbReference type="Gene3D" id="3.40.50.720">
    <property type="entry name" value="NAD(P)-binding Rossmann-like Domain"/>
    <property type="match status" value="1"/>
</dbReference>
<dbReference type="SMART" id="SM00839">
    <property type="entry name" value="ELFV_dehydrog"/>
    <property type="match status" value="1"/>
</dbReference>
<proteinExistence type="inferred from homology"/>
<dbReference type="EMBL" id="JABURA010000001">
    <property type="protein sequence ID" value="NUB91569.1"/>
    <property type="molecule type" value="Genomic_DNA"/>
</dbReference>
<dbReference type="InterPro" id="IPR006096">
    <property type="entry name" value="Glu/Leu/Phe/Val/Trp_DH_C"/>
</dbReference>
<gene>
    <name evidence="7" type="ORF">HT576_11145</name>
    <name evidence="8" type="ORF">HTZ84_10290</name>
</gene>